<evidence type="ECO:0000313" key="2">
    <source>
        <dbReference type="EMBL" id="RNF25114.1"/>
    </source>
</evidence>
<comment type="caution">
    <text evidence="2">The sequence shown here is derived from an EMBL/GenBank/DDBJ whole genome shotgun (WGS) entry which is preliminary data.</text>
</comment>
<proteinExistence type="predicted"/>
<feature type="region of interest" description="Disordered" evidence="1">
    <location>
        <begin position="20"/>
        <end position="99"/>
    </location>
</feature>
<dbReference type="GeneID" id="40315919"/>
<evidence type="ECO:0000313" key="3">
    <source>
        <dbReference type="Proteomes" id="UP000284403"/>
    </source>
</evidence>
<keyword evidence="3" id="KW-1185">Reference proteome</keyword>
<name>A0A422Q581_9TRYP</name>
<evidence type="ECO:0000256" key="1">
    <source>
        <dbReference type="SAM" id="MobiDB-lite"/>
    </source>
</evidence>
<gene>
    <name evidence="2" type="ORF">Tco025E_02308</name>
</gene>
<reference evidence="2 3" key="1">
    <citation type="journal article" date="2018" name="BMC Genomics">
        <title>Genomic comparison of Trypanosoma conorhini and Trypanosoma rangeli to Trypanosoma cruzi strains of high and low virulence.</title>
        <authorList>
            <person name="Bradwell K.R."/>
            <person name="Koparde V.N."/>
            <person name="Matveyev A.V."/>
            <person name="Serrano M.G."/>
            <person name="Alves J.M."/>
            <person name="Parikh H."/>
            <person name="Huang B."/>
            <person name="Lee V."/>
            <person name="Espinosa-Alvarez O."/>
            <person name="Ortiz P.A."/>
            <person name="Costa-Martins A.G."/>
            <person name="Teixeira M.M."/>
            <person name="Buck G.A."/>
        </authorList>
    </citation>
    <scope>NUCLEOTIDE SEQUENCE [LARGE SCALE GENOMIC DNA]</scope>
    <source>
        <strain evidence="2 3">025E</strain>
    </source>
</reference>
<organism evidence="2 3">
    <name type="scientific">Trypanosoma conorhini</name>
    <dbReference type="NCBI Taxonomy" id="83891"/>
    <lineage>
        <taxon>Eukaryota</taxon>
        <taxon>Discoba</taxon>
        <taxon>Euglenozoa</taxon>
        <taxon>Kinetoplastea</taxon>
        <taxon>Metakinetoplastina</taxon>
        <taxon>Trypanosomatida</taxon>
        <taxon>Trypanosomatidae</taxon>
        <taxon>Trypanosoma</taxon>
    </lineage>
</organism>
<accession>A0A422Q581</accession>
<dbReference type="EMBL" id="MKKU01000090">
    <property type="protein sequence ID" value="RNF25114.1"/>
    <property type="molecule type" value="Genomic_DNA"/>
</dbReference>
<dbReference type="RefSeq" id="XP_029230639.1">
    <property type="nucleotide sequence ID" value="XM_029369236.1"/>
</dbReference>
<dbReference type="AlphaFoldDB" id="A0A422Q581"/>
<dbReference type="Proteomes" id="UP000284403">
    <property type="component" value="Unassembled WGS sequence"/>
</dbReference>
<sequence length="122" mass="12505">MIVFRFTLLPSHLRRRKLLGREKTSGAVASPSLPATPLRGGGESHPPPFTQPAVICPPSAASPPHLEPATATATAEGKRRNGDLAGGRFAHSSHGLAGPLAPSRRVLRAAAAPPPSCSIGAL</sequence>
<protein>
    <submittedName>
        <fullName evidence="2">Uncharacterized protein</fullName>
    </submittedName>
</protein>